<evidence type="ECO:0000313" key="4">
    <source>
        <dbReference type="EMBL" id="PWJ59381.1"/>
    </source>
</evidence>
<dbReference type="NCBIfam" id="TIGR04183">
    <property type="entry name" value="Por_Secre_tail"/>
    <property type="match status" value="1"/>
</dbReference>
<accession>A0A316APF7</accession>
<dbReference type="RefSeq" id="WP_109673272.1">
    <property type="nucleotide sequence ID" value="NZ_QGDT01000002.1"/>
</dbReference>
<sequence length="991" mass="105757">MRHYNSTICYSFRRTMLALLLTISFVIATLASTYAATVTIKVWNDDNGNAQKSSESFINGSTTPLWINLIDISTNQIIGQGSVNSSGVATITGATNGAVYKLIITATQPALGSLLTSPSLPNNYVNTGINLTSNASGTGDNANQTGIIEITMPGSGNLTNINFGIEQLPESLSITAASQQNPNGNYKVSIVAPNALDTEDGNIWTTGTGTVVIETLPADGTLYYNGSPVTAGQSIANFNDALLLVDPNDGDLTLSFEYSIIDQAGQASPNHGTVTMPFTAPIPFNCDSYLYQVISTSASTNSTLYRYNPFTGNRTSVKALSATYNGIGYNVKDNMIWGSDNHFNRIVRIDSEANETYFTIPNLPSDSYNVGDVTEDGYLYLYTTLETKFYIIDLNADSPNYLQLVDPVQGYVLDTAPYGTTIIGYAIYDFSYNPKDKKFYSIINPGRANAFKILIIEPSDLSFSVGAAAVSGGGIQAETTGFGATFFDQEGFLYGFSNSLGKYYRINVETNSATLLSTQSPNGSNDGASCPSALAFQTDLGDAPDSYITLLNTGGPSHILSQDLLLGQNVDAEDDGQPTSTANGDDTTDSPDDEDGLTAIPPLGTSYTAYSLNVAVTNTTGADATLSGWVDFNRNGVFNSGERAQATVPNGANSATLNWTGLSGLSAGQTYIRLRLASDAAEVANPSGDSGSASNGEVEDYPLTIFLVPPPTAVPDEFSTSCSAGTMNIVENDLAGAAPITMAETRLIDPSNSSKVLSVTILDEGSFVLDPNTGIVTFTPVSSFQGASSVGYAIQDGNGLESLSTITVNVDCPLPVTLVSFEATKEHAAAQLTWSTTSESNSSHFEIERSQNGKDWRPLGQMDAYGESTALRNYAFTDPSPFSRENLYRLKMVDLDDTYTYSRIRSLHFEGTTNELAVYPNPAQEYVTLQNPEQVLSYRLIGANGQTLLSDPGMLDAQGKLQLGKLKPGVYVLKIQRKGSVTDTHKLVIYK</sequence>
<feature type="domain" description="GEVED" evidence="3">
    <location>
        <begin position="626"/>
        <end position="703"/>
    </location>
</feature>
<feature type="region of interest" description="Disordered" evidence="1">
    <location>
        <begin position="570"/>
        <end position="596"/>
    </location>
</feature>
<evidence type="ECO:0000313" key="5">
    <source>
        <dbReference type="Proteomes" id="UP000245880"/>
    </source>
</evidence>
<dbReference type="Pfam" id="PF20009">
    <property type="entry name" value="GEVED"/>
    <property type="match status" value="1"/>
</dbReference>
<dbReference type="InterPro" id="IPR045474">
    <property type="entry name" value="GEVED"/>
</dbReference>
<name>A0A316APF7_9BACT</name>
<dbReference type="Proteomes" id="UP000245880">
    <property type="component" value="Unassembled WGS sequence"/>
</dbReference>
<proteinExistence type="predicted"/>
<dbReference type="Pfam" id="PF17963">
    <property type="entry name" value="Big_9"/>
    <property type="match status" value="1"/>
</dbReference>
<feature type="compositionally biased region" description="Acidic residues" evidence="1">
    <location>
        <begin position="586"/>
        <end position="596"/>
    </location>
</feature>
<dbReference type="InterPro" id="IPR026444">
    <property type="entry name" value="Secre_tail"/>
</dbReference>
<evidence type="ECO:0000259" key="3">
    <source>
        <dbReference type="Pfam" id="PF20009"/>
    </source>
</evidence>
<dbReference type="AlphaFoldDB" id="A0A316APF7"/>
<dbReference type="EMBL" id="QGDT01000002">
    <property type="protein sequence ID" value="PWJ59381.1"/>
    <property type="molecule type" value="Genomic_DNA"/>
</dbReference>
<keyword evidence="5" id="KW-1185">Reference proteome</keyword>
<dbReference type="OrthoDB" id="905671at2"/>
<gene>
    <name evidence="4" type="ORF">CLV98_102214</name>
</gene>
<reference evidence="4 5" key="1">
    <citation type="submission" date="2018-03" db="EMBL/GenBank/DDBJ databases">
        <title>Genomic Encyclopedia of Archaeal and Bacterial Type Strains, Phase II (KMG-II): from individual species to whole genera.</title>
        <authorList>
            <person name="Goeker M."/>
        </authorList>
    </citation>
    <scope>NUCLEOTIDE SEQUENCE [LARGE SCALE GENOMIC DNA]</scope>
    <source>
        <strain evidence="4 5">DSM 100346</strain>
    </source>
</reference>
<evidence type="ECO:0000259" key="2">
    <source>
        <dbReference type="Pfam" id="PF18962"/>
    </source>
</evidence>
<evidence type="ECO:0000256" key="1">
    <source>
        <dbReference type="SAM" id="MobiDB-lite"/>
    </source>
</evidence>
<feature type="domain" description="Secretion system C-terminal sorting" evidence="2">
    <location>
        <begin position="918"/>
        <end position="989"/>
    </location>
</feature>
<dbReference type="Pfam" id="PF18962">
    <property type="entry name" value="Por_Secre_tail"/>
    <property type="match status" value="1"/>
</dbReference>
<comment type="caution">
    <text evidence="4">The sequence shown here is derived from an EMBL/GenBank/DDBJ whole genome shotgun (WGS) entry which is preliminary data.</text>
</comment>
<protein>
    <submittedName>
        <fullName evidence="4">Putative secreted protein (Por secretion system target)</fullName>
    </submittedName>
</protein>
<dbReference type="SUPFAM" id="SSF63829">
    <property type="entry name" value="Calcium-dependent phosphotriesterase"/>
    <property type="match status" value="1"/>
</dbReference>
<organism evidence="4 5">
    <name type="scientific">Dyadobacter jejuensis</name>
    <dbReference type="NCBI Taxonomy" id="1082580"/>
    <lineage>
        <taxon>Bacteria</taxon>
        <taxon>Pseudomonadati</taxon>
        <taxon>Bacteroidota</taxon>
        <taxon>Cytophagia</taxon>
        <taxon>Cytophagales</taxon>
        <taxon>Spirosomataceae</taxon>
        <taxon>Dyadobacter</taxon>
    </lineage>
</organism>